<dbReference type="Gene3D" id="3.80.30.10">
    <property type="entry name" value="pyruvate-formate lyase- activating enzyme"/>
    <property type="match status" value="1"/>
</dbReference>
<name>A0A0B8QF50_9VIBR</name>
<accession>A0A0B8QF50</accession>
<reference evidence="1 2" key="2">
    <citation type="submission" date="2015-01" db="EMBL/GenBank/DDBJ databases">
        <authorList>
            <consortium name="NBRP consortium"/>
            <person name="Sawabe T."/>
            <person name="Meirelles P."/>
            <person name="Feng G."/>
            <person name="Sayaka M."/>
            <person name="Hattori M."/>
            <person name="Ohkuma M."/>
        </authorList>
    </citation>
    <scope>NUCLEOTIDE SEQUENCE [LARGE SCALE GENOMIC DNA]</scope>
    <source>
        <strain evidence="2">JCM 19241</strain>
    </source>
</reference>
<proteinExistence type="predicted"/>
<keyword evidence="1" id="KW-0560">Oxidoreductase</keyword>
<dbReference type="Proteomes" id="UP000031666">
    <property type="component" value="Unassembled WGS sequence"/>
</dbReference>
<dbReference type="GO" id="GO:0043365">
    <property type="term" value="F:[formate-C-acetyltransferase]-activating enzyme activity"/>
    <property type="evidence" value="ECO:0007669"/>
    <property type="project" value="UniProtKB-EC"/>
</dbReference>
<sequence>MIPRLPLIPGFTLDLINIDKVLNFLRPFDIKEIHLLPFHQYGANKYQTLGMEYLLKDVAVPTKSEVEAIRSHVAAHGYQVAIGG</sequence>
<keyword evidence="1" id="KW-0456">Lyase</keyword>
<dbReference type="STRING" id="1481914.JCM19241_2719"/>
<protein>
    <submittedName>
        <fullName evidence="1">Pyeuvate formate-lyase activating enzyme</fullName>
        <ecNumber evidence="1">1.97.1.4</ecNumber>
    </submittedName>
</protein>
<comment type="caution">
    <text evidence="1">The sequence shown here is derived from an EMBL/GenBank/DDBJ whole genome shotgun (WGS) entry which is preliminary data.</text>
</comment>
<evidence type="ECO:0000313" key="1">
    <source>
        <dbReference type="EMBL" id="GAM73264.1"/>
    </source>
</evidence>
<organism evidence="1 2">
    <name type="scientific">Vibrio ishigakensis</name>
    <dbReference type="NCBI Taxonomy" id="1481914"/>
    <lineage>
        <taxon>Bacteria</taxon>
        <taxon>Pseudomonadati</taxon>
        <taxon>Pseudomonadota</taxon>
        <taxon>Gammaproteobacteria</taxon>
        <taxon>Vibrionales</taxon>
        <taxon>Vibrionaceae</taxon>
        <taxon>Vibrio</taxon>
    </lineage>
</organism>
<dbReference type="EC" id="1.97.1.4" evidence="1"/>
<gene>
    <name evidence="1" type="ORF">JCM19241_2719</name>
</gene>
<evidence type="ECO:0000313" key="2">
    <source>
        <dbReference type="Proteomes" id="UP000031666"/>
    </source>
</evidence>
<reference evidence="1 2" key="1">
    <citation type="submission" date="2015-01" db="EMBL/GenBank/DDBJ databases">
        <title>Vibrio sp. C94 JCM 19241 whole genome shotgun sequence.</title>
        <authorList>
            <person name="Sawabe T."/>
            <person name="Meirelles P."/>
            <person name="Feng G."/>
            <person name="Sayaka M."/>
            <person name="Hattori M."/>
            <person name="Ohkuma M."/>
        </authorList>
    </citation>
    <scope>NUCLEOTIDE SEQUENCE [LARGE SCALE GENOMIC DNA]</scope>
    <source>
        <strain evidence="2">JCM 19241</strain>
    </source>
</reference>
<dbReference type="AlphaFoldDB" id="A0A0B8QF50"/>
<dbReference type="GO" id="GO:0016829">
    <property type="term" value="F:lyase activity"/>
    <property type="evidence" value="ECO:0007669"/>
    <property type="project" value="UniProtKB-KW"/>
</dbReference>
<dbReference type="EMBL" id="BBSC01000001">
    <property type="protein sequence ID" value="GAM73264.1"/>
    <property type="molecule type" value="Genomic_DNA"/>
</dbReference>